<dbReference type="AlphaFoldDB" id="A0AAV5D290"/>
<feature type="region of interest" description="Disordered" evidence="2">
    <location>
        <begin position="78"/>
        <end position="108"/>
    </location>
</feature>
<dbReference type="Proteomes" id="UP001054889">
    <property type="component" value="Unassembled WGS sequence"/>
</dbReference>
<reference evidence="3" key="2">
    <citation type="submission" date="2021-12" db="EMBL/GenBank/DDBJ databases">
        <title>Resequencing data analysis of finger millet.</title>
        <authorList>
            <person name="Hatakeyama M."/>
            <person name="Aluri S."/>
            <person name="Balachadran M.T."/>
            <person name="Sivarajan S.R."/>
            <person name="Poveda L."/>
            <person name="Shimizu-Inatsugi R."/>
            <person name="Schlapbach R."/>
            <person name="Sreeman S.M."/>
            <person name="Shimizu K.K."/>
        </authorList>
    </citation>
    <scope>NUCLEOTIDE SEQUENCE</scope>
</reference>
<keyword evidence="1" id="KW-0175">Coiled coil</keyword>
<evidence type="ECO:0000256" key="2">
    <source>
        <dbReference type="SAM" id="MobiDB-lite"/>
    </source>
</evidence>
<comment type="caution">
    <text evidence="3">The sequence shown here is derived from an EMBL/GenBank/DDBJ whole genome shotgun (WGS) entry which is preliminary data.</text>
</comment>
<name>A0AAV5D290_ELECO</name>
<evidence type="ECO:0000313" key="4">
    <source>
        <dbReference type="Proteomes" id="UP001054889"/>
    </source>
</evidence>
<reference evidence="3" key="1">
    <citation type="journal article" date="2018" name="DNA Res.">
        <title>Multiple hybrid de novo genome assembly of finger millet, an orphan allotetraploid crop.</title>
        <authorList>
            <person name="Hatakeyama M."/>
            <person name="Aluri S."/>
            <person name="Balachadran M.T."/>
            <person name="Sivarajan S.R."/>
            <person name="Patrignani A."/>
            <person name="Gruter S."/>
            <person name="Poveda L."/>
            <person name="Shimizu-Inatsugi R."/>
            <person name="Baeten J."/>
            <person name="Francoijs K.J."/>
            <person name="Nataraja K.N."/>
            <person name="Reddy Y.A.N."/>
            <person name="Phadnis S."/>
            <person name="Ravikumar R.L."/>
            <person name="Schlapbach R."/>
            <person name="Sreeman S.M."/>
            <person name="Shimizu K.K."/>
        </authorList>
    </citation>
    <scope>NUCLEOTIDE SEQUENCE</scope>
</reference>
<dbReference type="SUPFAM" id="SSF81383">
    <property type="entry name" value="F-box domain"/>
    <property type="match status" value="1"/>
</dbReference>
<proteinExistence type="predicted"/>
<protein>
    <recommendedName>
        <fullName evidence="5">F-box domain-containing protein</fullName>
    </recommendedName>
</protein>
<dbReference type="InterPro" id="IPR036047">
    <property type="entry name" value="F-box-like_dom_sf"/>
</dbReference>
<accession>A0AAV5D290</accession>
<evidence type="ECO:0008006" key="5">
    <source>
        <dbReference type="Google" id="ProtNLM"/>
    </source>
</evidence>
<dbReference type="EMBL" id="BQKI01000011">
    <property type="protein sequence ID" value="GJN04531.1"/>
    <property type="molecule type" value="Genomic_DNA"/>
</dbReference>
<sequence length="492" mass="54600">MHLIAIDPIGTSPFRLRRRLHHQISCASRSIVVGLEPGPGCAAMVEEEGQQGTKSGVSLVPGPEEVAAALVREAVAPPLSNNEGSRHQAKPQKMEISSGGDVNAGGEVETGDAQVSKELQMKVKELEAEIERIKKERLLQLNRNATDDNSEAASTTETTRAVMQQVTSHKPHRVDAASDISAAAAKSHISSLSEDLLLDIFLRLPSLAMLVRAACTCPEWLGAVASSPAFRRRFRELHPPILLGFFFQVYDPTLAPSVPAFPLFVPTRPKDPDLAAIVRDGDFLLTSFIDCSQGPCCWEFMDGCHAGYVLLMNSYKKLFNPSSFNVVLINYAANSRIQLTIFSSKTRTCSATPWVDFPARPDGDDNHLLQQSIKRANGLLYWVYKDFKYIISLDPLTMEFSVAELHQWFSLTFHVGKTRRGQPCIVYADRLNIGLLLHTRDGNAVDRWVLHRLVSLNTELQRVIPDSYIEVSELDVLENKDGCVFDNYFDIP</sequence>
<gene>
    <name evidence="3" type="primary">ga22087</name>
    <name evidence="3" type="ORF">PR202_ga22087</name>
</gene>
<feature type="coiled-coil region" evidence="1">
    <location>
        <begin position="116"/>
        <end position="143"/>
    </location>
</feature>
<organism evidence="3 4">
    <name type="scientific">Eleusine coracana subsp. coracana</name>
    <dbReference type="NCBI Taxonomy" id="191504"/>
    <lineage>
        <taxon>Eukaryota</taxon>
        <taxon>Viridiplantae</taxon>
        <taxon>Streptophyta</taxon>
        <taxon>Embryophyta</taxon>
        <taxon>Tracheophyta</taxon>
        <taxon>Spermatophyta</taxon>
        <taxon>Magnoliopsida</taxon>
        <taxon>Liliopsida</taxon>
        <taxon>Poales</taxon>
        <taxon>Poaceae</taxon>
        <taxon>PACMAD clade</taxon>
        <taxon>Chloridoideae</taxon>
        <taxon>Cynodonteae</taxon>
        <taxon>Eleusininae</taxon>
        <taxon>Eleusine</taxon>
    </lineage>
</organism>
<dbReference type="PANTHER" id="PTHR33207">
    <property type="entry name" value="F-BOX DOMAIN CONTAINING PROTEIN-RELATED"/>
    <property type="match status" value="1"/>
</dbReference>
<evidence type="ECO:0000313" key="3">
    <source>
        <dbReference type="EMBL" id="GJN04531.1"/>
    </source>
</evidence>
<evidence type="ECO:0000256" key="1">
    <source>
        <dbReference type="SAM" id="Coils"/>
    </source>
</evidence>
<keyword evidence="4" id="KW-1185">Reference proteome</keyword>